<dbReference type="EMBL" id="LNGC01000223">
    <property type="protein sequence ID" value="KYC45883.1"/>
    <property type="molecule type" value="Genomic_DNA"/>
</dbReference>
<organism evidence="2 3">
    <name type="scientific">Candidatus Methanofastidiosum methylothiophilum</name>
    <dbReference type="NCBI Taxonomy" id="1705564"/>
    <lineage>
        <taxon>Archaea</taxon>
        <taxon>Methanobacteriati</taxon>
        <taxon>Methanobacteriota</taxon>
        <taxon>Stenosarchaea group</taxon>
        <taxon>Candidatus Methanofastidiosia</taxon>
        <taxon>Candidatus Methanofastidiosales</taxon>
        <taxon>Candidatus Methanofastidiosaceae</taxon>
        <taxon>Candidatus Methanofastidiosum</taxon>
    </lineage>
</organism>
<evidence type="ECO:0008006" key="4">
    <source>
        <dbReference type="Google" id="ProtNLM"/>
    </source>
</evidence>
<evidence type="ECO:0000313" key="2">
    <source>
        <dbReference type="EMBL" id="KYC45883.1"/>
    </source>
</evidence>
<accession>A0A150ILI8</accession>
<keyword evidence="1" id="KW-1133">Transmembrane helix</keyword>
<dbReference type="AlphaFoldDB" id="A0A150ILI8"/>
<keyword evidence="1" id="KW-0472">Membrane</keyword>
<evidence type="ECO:0000313" key="3">
    <source>
        <dbReference type="Proteomes" id="UP000075398"/>
    </source>
</evidence>
<proteinExistence type="predicted"/>
<sequence length="166" mass="18760">MVLYEEKYFVELGLVFFIVMLLVSVIFNITIFANISLFLENPPICIFIDLLMIFGMLLLLAQTRFILRIGEGKLSFGFPPFMPKIPLKEIEKISFIGDGIKLPVRAGISWSFYGGISYLTGQGDVVKVKSQGRDVYFFSVKNPQEVERILSGLIGKNKVYSDSSQK</sequence>
<dbReference type="Proteomes" id="UP000075398">
    <property type="component" value="Unassembled WGS sequence"/>
</dbReference>
<comment type="caution">
    <text evidence="2">The sequence shown here is derived from an EMBL/GenBank/DDBJ whole genome shotgun (WGS) entry which is preliminary data.</text>
</comment>
<protein>
    <recommendedName>
        <fullName evidence="4">Bacterial Pleckstrin homology domain-containing protein</fullName>
    </recommendedName>
</protein>
<keyword evidence="1" id="KW-0812">Transmembrane</keyword>
<evidence type="ECO:0000256" key="1">
    <source>
        <dbReference type="SAM" id="Phobius"/>
    </source>
</evidence>
<feature type="transmembrane region" description="Helical" evidence="1">
    <location>
        <begin position="41"/>
        <end position="61"/>
    </location>
</feature>
<feature type="transmembrane region" description="Helical" evidence="1">
    <location>
        <begin position="12"/>
        <end position="35"/>
    </location>
</feature>
<reference evidence="2 3" key="1">
    <citation type="journal article" date="2016" name="ISME J.">
        <title>Chasing the elusive Euryarchaeota class WSA2: genomes reveal a uniquely fastidious methyl-reducing methanogen.</title>
        <authorList>
            <person name="Nobu M.K."/>
            <person name="Narihiro T."/>
            <person name="Kuroda K."/>
            <person name="Mei R."/>
            <person name="Liu W.T."/>
        </authorList>
    </citation>
    <scope>NUCLEOTIDE SEQUENCE [LARGE SCALE GENOMIC DNA]</scope>
    <source>
        <strain evidence="2">U1lsi0528_Bin055</strain>
    </source>
</reference>
<name>A0A150ILI8_9EURY</name>
<gene>
    <name evidence="2" type="ORF">AMQ22_02183</name>
</gene>